<dbReference type="Proteomes" id="UP000799770">
    <property type="component" value="Unassembled WGS sequence"/>
</dbReference>
<accession>A0A6A5Z5H3</accession>
<protein>
    <submittedName>
        <fullName evidence="1">Uncharacterized protein</fullName>
    </submittedName>
</protein>
<dbReference type="AlphaFoldDB" id="A0A6A5Z5H3"/>
<keyword evidence="2" id="KW-1185">Reference proteome</keyword>
<organism evidence="1 2">
    <name type="scientific">Lophiotrema nucula</name>
    <dbReference type="NCBI Taxonomy" id="690887"/>
    <lineage>
        <taxon>Eukaryota</taxon>
        <taxon>Fungi</taxon>
        <taxon>Dikarya</taxon>
        <taxon>Ascomycota</taxon>
        <taxon>Pezizomycotina</taxon>
        <taxon>Dothideomycetes</taxon>
        <taxon>Pleosporomycetidae</taxon>
        <taxon>Pleosporales</taxon>
        <taxon>Lophiotremataceae</taxon>
        <taxon>Lophiotrema</taxon>
    </lineage>
</organism>
<gene>
    <name evidence="1" type="ORF">BDV96DRAFT_578174</name>
</gene>
<name>A0A6A5Z5H3_9PLEO</name>
<dbReference type="EMBL" id="ML977327">
    <property type="protein sequence ID" value="KAF2113658.1"/>
    <property type="molecule type" value="Genomic_DNA"/>
</dbReference>
<sequence>MCHAIVVQATALAPNSSAVMNDTDSAFKPSNNAGRYFSAESFQSVDPDIVDEWRRNWTEALFDLSEALGHFNAAISTLNKPLMSREAYAGFCKRLQQLEDVIDKASGTLQSSPYLQLELDITRAPKSVTATSTWDILGRCQHKSEHSAAQTRVDETSTSTSSCPCTVAVLTQCSSLSRSMSSRRHREADISRCSHRLLITAHIQMETSEEERVRCKDSTKNPETLKYGWTCHRYSDVLVTVQS</sequence>
<evidence type="ECO:0000313" key="1">
    <source>
        <dbReference type="EMBL" id="KAF2113658.1"/>
    </source>
</evidence>
<proteinExistence type="predicted"/>
<reference evidence="1" key="1">
    <citation type="journal article" date="2020" name="Stud. Mycol.">
        <title>101 Dothideomycetes genomes: a test case for predicting lifestyles and emergence of pathogens.</title>
        <authorList>
            <person name="Haridas S."/>
            <person name="Albert R."/>
            <person name="Binder M."/>
            <person name="Bloem J."/>
            <person name="Labutti K."/>
            <person name="Salamov A."/>
            <person name="Andreopoulos B."/>
            <person name="Baker S."/>
            <person name="Barry K."/>
            <person name="Bills G."/>
            <person name="Bluhm B."/>
            <person name="Cannon C."/>
            <person name="Castanera R."/>
            <person name="Culley D."/>
            <person name="Daum C."/>
            <person name="Ezra D."/>
            <person name="Gonzalez J."/>
            <person name="Henrissat B."/>
            <person name="Kuo A."/>
            <person name="Liang C."/>
            <person name="Lipzen A."/>
            <person name="Lutzoni F."/>
            <person name="Magnuson J."/>
            <person name="Mondo S."/>
            <person name="Nolan M."/>
            <person name="Ohm R."/>
            <person name="Pangilinan J."/>
            <person name="Park H.-J."/>
            <person name="Ramirez L."/>
            <person name="Alfaro M."/>
            <person name="Sun H."/>
            <person name="Tritt A."/>
            <person name="Yoshinaga Y."/>
            <person name="Zwiers L.-H."/>
            <person name="Turgeon B."/>
            <person name="Goodwin S."/>
            <person name="Spatafora J."/>
            <person name="Crous P."/>
            <person name="Grigoriev I."/>
        </authorList>
    </citation>
    <scope>NUCLEOTIDE SEQUENCE</scope>
    <source>
        <strain evidence="1">CBS 627.86</strain>
    </source>
</reference>
<evidence type="ECO:0000313" key="2">
    <source>
        <dbReference type="Proteomes" id="UP000799770"/>
    </source>
</evidence>